<reference evidence="3 4" key="1">
    <citation type="submission" date="2023-10" db="EMBL/GenBank/DDBJ databases">
        <title>Screening of Alkalihalobacillus lindianensis BZ-TG-R113 and Its Alleviation of Salt Stress on Rapeseed Growth.</title>
        <authorList>
            <person name="Zhao B."/>
            <person name="Guo T."/>
        </authorList>
    </citation>
    <scope>NUCLEOTIDE SEQUENCE [LARGE SCALE GENOMIC DNA]</scope>
    <source>
        <strain evidence="3 4">BZ-TG-R113</strain>
    </source>
</reference>
<dbReference type="InterPro" id="IPR006054">
    <property type="entry name" value="DnaQ"/>
</dbReference>
<evidence type="ECO:0000313" key="3">
    <source>
        <dbReference type="EMBL" id="MDV2684497.1"/>
    </source>
</evidence>
<name>A0ABU3XA56_9BACI</name>
<dbReference type="InterPro" id="IPR012337">
    <property type="entry name" value="RNaseH-like_sf"/>
</dbReference>
<dbReference type="InterPro" id="IPR013520">
    <property type="entry name" value="Ribonucl_H"/>
</dbReference>
<sequence>MMMFWKKQKLDYKLQSEVPLNTNIRDLTFTIFDTETTGFAINGSDRMIEIAAVPVVNLEVQEQTFQTFVNPEREIPQKITDLTGITEEKVKDAPVGLDALERFFQFNEDINSHLWVGHYVSFDMMVVKKELQRKQYTFESPLVVDTLDLIGYLNPSRDMRDLEVYALQFGTLVYERHQALGDAMTTAHLFCELMRHLEDRGKTTLADLLEIGTSTTRGVVF</sequence>
<dbReference type="InterPro" id="IPR036397">
    <property type="entry name" value="RNaseH_sf"/>
</dbReference>
<keyword evidence="1 3" id="KW-0540">Nuclease</keyword>
<dbReference type="CDD" id="cd06127">
    <property type="entry name" value="DEDDh"/>
    <property type="match status" value="1"/>
</dbReference>
<organism evidence="3 4">
    <name type="scientific">Alkalihalophilus lindianensis</name>
    <dbReference type="NCBI Taxonomy" id="1630542"/>
    <lineage>
        <taxon>Bacteria</taxon>
        <taxon>Bacillati</taxon>
        <taxon>Bacillota</taxon>
        <taxon>Bacilli</taxon>
        <taxon>Bacillales</taxon>
        <taxon>Bacillaceae</taxon>
        <taxon>Alkalihalophilus</taxon>
    </lineage>
</organism>
<evidence type="ECO:0000256" key="1">
    <source>
        <dbReference type="ARBA" id="ARBA00022839"/>
    </source>
</evidence>
<dbReference type="Pfam" id="PF00929">
    <property type="entry name" value="RNase_T"/>
    <property type="match status" value="1"/>
</dbReference>
<evidence type="ECO:0000259" key="2">
    <source>
        <dbReference type="SMART" id="SM00479"/>
    </source>
</evidence>
<comment type="caution">
    <text evidence="3">The sequence shown here is derived from an EMBL/GenBank/DDBJ whole genome shotgun (WGS) entry which is preliminary data.</text>
</comment>
<proteinExistence type="predicted"/>
<accession>A0ABU3XA56</accession>
<gene>
    <name evidence="3" type="ORF">RYX56_08955</name>
</gene>
<dbReference type="SMART" id="SM00479">
    <property type="entry name" value="EXOIII"/>
    <property type="match status" value="1"/>
</dbReference>
<dbReference type="GO" id="GO:0004527">
    <property type="term" value="F:exonuclease activity"/>
    <property type="evidence" value="ECO:0007669"/>
    <property type="project" value="UniProtKB-KW"/>
</dbReference>
<dbReference type="EMBL" id="JAWJBA010000002">
    <property type="protein sequence ID" value="MDV2684497.1"/>
    <property type="molecule type" value="Genomic_DNA"/>
</dbReference>
<dbReference type="Gene3D" id="3.30.420.10">
    <property type="entry name" value="Ribonuclease H-like superfamily/Ribonuclease H"/>
    <property type="match status" value="1"/>
</dbReference>
<dbReference type="PANTHER" id="PTHR30231">
    <property type="entry name" value="DNA POLYMERASE III SUBUNIT EPSILON"/>
    <property type="match status" value="1"/>
</dbReference>
<dbReference type="Proteomes" id="UP001287282">
    <property type="component" value="Unassembled WGS sequence"/>
</dbReference>
<dbReference type="PANTHER" id="PTHR30231:SF41">
    <property type="entry name" value="DNA POLYMERASE III SUBUNIT EPSILON"/>
    <property type="match status" value="1"/>
</dbReference>
<keyword evidence="1 3" id="KW-0378">Hydrolase</keyword>
<dbReference type="NCBIfam" id="TIGR00573">
    <property type="entry name" value="dnaq"/>
    <property type="match status" value="1"/>
</dbReference>
<keyword evidence="4" id="KW-1185">Reference proteome</keyword>
<protein>
    <submittedName>
        <fullName evidence="3">3'-5' exonuclease</fullName>
    </submittedName>
</protein>
<keyword evidence="1 3" id="KW-0269">Exonuclease</keyword>
<evidence type="ECO:0000313" key="4">
    <source>
        <dbReference type="Proteomes" id="UP001287282"/>
    </source>
</evidence>
<feature type="domain" description="Exonuclease" evidence="2">
    <location>
        <begin position="28"/>
        <end position="199"/>
    </location>
</feature>
<dbReference type="SUPFAM" id="SSF53098">
    <property type="entry name" value="Ribonuclease H-like"/>
    <property type="match status" value="1"/>
</dbReference>